<evidence type="ECO:0000256" key="1">
    <source>
        <dbReference type="SAM" id="MobiDB-lite"/>
    </source>
</evidence>
<organism evidence="3 4">
    <name type="scientific">Desulfoglaeba alkanexedens ALDC</name>
    <dbReference type="NCBI Taxonomy" id="980445"/>
    <lineage>
        <taxon>Bacteria</taxon>
        <taxon>Pseudomonadati</taxon>
        <taxon>Thermodesulfobacteriota</taxon>
        <taxon>Syntrophobacteria</taxon>
        <taxon>Syntrophobacterales</taxon>
        <taxon>Syntrophobacteraceae</taxon>
        <taxon>Desulfoglaeba</taxon>
    </lineage>
</organism>
<reference evidence="3 4" key="1">
    <citation type="submission" date="2019-05" db="EMBL/GenBank/DDBJ databases">
        <title>The Complete Genome Sequence of the n-alkane-degrading Desulfoglaeba alkanexedens ALDC reveals multiple alkylsuccinate synthase gene clusters.</title>
        <authorList>
            <person name="Callaghan A.V."/>
            <person name="Davidova I.A."/>
            <person name="Duncan K.E."/>
            <person name="Morris B."/>
            <person name="McInerney M.J."/>
        </authorList>
    </citation>
    <scope>NUCLEOTIDE SEQUENCE [LARGE SCALE GENOMIC DNA]</scope>
    <source>
        <strain evidence="3 4">ALDC</strain>
    </source>
</reference>
<name>A0A4P8L001_9BACT</name>
<dbReference type="Proteomes" id="UP000298602">
    <property type="component" value="Chromosome"/>
</dbReference>
<protein>
    <recommendedName>
        <fullName evidence="5">DUF4148 domain-containing protein</fullName>
    </recommendedName>
</protein>
<feature type="region of interest" description="Disordered" evidence="1">
    <location>
        <begin position="50"/>
        <end position="104"/>
    </location>
</feature>
<evidence type="ECO:0008006" key="5">
    <source>
        <dbReference type="Google" id="ProtNLM"/>
    </source>
</evidence>
<dbReference type="KEGG" id="dax:FDQ92_02405"/>
<proteinExistence type="predicted"/>
<evidence type="ECO:0000256" key="2">
    <source>
        <dbReference type="SAM" id="SignalP"/>
    </source>
</evidence>
<feature type="chain" id="PRO_5021026185" description="DUF4148 domain-containing protein" evidence="2">
    <location>
        <begin position="25"/>
        <end position="104"/>
    </location>
</feature>
<gene>
    <name evidence="3" type="ORF">FDQ92_02405</name>
</gene>
<reference evidence="3 4" key="2">
    <citation type="submission" date="2019-05" db="EMBL/GenBank/DDBJ databases">
        <authorList>
            <person name="Suflita J.M."/>
            <person name="Marks C.R."/>
        </authorList>
    </citation>
    <scope>NUCLEOTIDE SEQUENCE [LARGE SCALE GENOMIC DNA]</scope>
    <source>
        <strain evidence="3 4">ALDC</strain>
    </source>
</reference>
<dbReference type="EMBL" id="CP040098">
    <property type="protein sequence ID" value="QCQ21146.1"/>
    <property type="molecule type" value="Genomic_DNA"/>
</dbReference>
<evidence type="ECO:0000313" key="4">
    <source>
        <dbReference type="Proteomes" id="UP000298602"/>
    </source>
</evidence>
<feature type="compositionally biased region" description="Basic and acidic residues" evidence="1">
    <location>
        <begin position="57"/>
        <end position="72"/>
    </location>
</feature>
<keyword evidence="4" id="KW-1185">Reference proteome</keyword>
<dbReference type="AlphaFoldDB" id="A0A4P8L001"/>
<dbReference type="RefSeq" id="WP_137423115.1">
    <property type="nucleotide sequence ID" value="NZ_CP040098.1"/>
</dbReference>
<accession>A0A4P8L001</accession>
<feature type="compositionally biased region" description="Gly residues" evidence="1">
    <location>
        <begin position="89"/>
        <end position="104"/>
    </location>
</feature>
<feature type="signal peptide" evidence="2">
    <location>
        <begin position="1"/>
        <end position="24"/>
    </location>
</feature>
<keyword evidence="2" id="KW-0732">Signal</keyword>
<sequence>MTKRKLVVWTLAALMFFPVGFATAGGRDTYGSQHMTQHERTEHLLKMRSAKTPAEQEQIRGEHQQRMQERAKAGGMTLADEPPARGGTLEQGGRGMGPGGGPRR</sequence>
<evidence type="ECO:0000313" key="3">
    <source>
        <dbReference type="EMBL" id="QCQ21146.1"/>
    </source>
</evidence>
<dbReference type="OrthoDB" id="8140134at2"/>